<evidence type="ECO:0000313" key="10">
    <source>
        <dbReference type="EMBL" id="MFC4665956.1"/>
    </source>
</evidence>
<keyword evidence="6" id="KW-0067">ATP-binding</keyword>
<feature type="domain" description="Histidine kinase" evidence="9">
    <location>
        <begin position="228"/>
        <end position="434"/>
    </location>
</feature>
<evidence type="ECO:0000256" key="3">
    <source>
        <dbReference type="ARBA" id="ARBA00022679"/>
    </source>
</evidence>
<evidence type="ECO:0000259" key="9">
    <source>
        <dbReference type="PROSITE" id="PS50109"/>
    </source>
</evidence>
<dbReference type="Gene3D" id="3.30.450.20">
    <property type="entry name" value="PAS domain"/>
    <property type="match status" value="1"/>
</dbReference>
<dbReference type="RefSeq" id="WP_380078550.1">
    <property type="nucleotide sequence ID" value="NZ_JBHSGO010000158.1"/>
</dbReference>
<proteinExistence type="predicted"/>
<dbReference type="InterPro" id="IPR036890">
    <property type="entry name" value="HATPase_C_sf"/>
</dbReference>
<dbReference type="InterPro" id="IPR003594">
    <property type="entry name" value="HATPase_dom"/>
</dbReference>
<dbReference type="InterPro" id="IPR004358">
    <property type="entry name" value="Sig_transdc_His_kin-like_C"/>
</dbReference>
<dbReference type="Gene3D" id="3.30.565.10">
    <property type="entry name" value="Histidine kinase-like ATPase, C-terminal domain"/>
    <property type="match status" value="1"/>
</dbReference>
<dbReference type="EMBL" id="JBHSGO010000158">
    <property type="protein sequence ID" value="MFC4665956.1"/>
    <property type="molecule type" value="Genomic_DNA"/>
</dbReference>
<dbReference type="GO" id="GO:0016301">
    <property type="term" value="F:kinase activity"/>
    <property type="evidence" value="ECO:0007669"/>
    <property type="project" value="UniProtKB-KW"/>
</dbReference>
<accession>A0ABV9K8F6</accession>
<evidence type="ECO:0000256" key="8">
    <source>
        <dbReference type="SAM" id="Phobius"/>
    </source>
</evidence>
<organism evidence="10 11">
    <name type="scientific">Falsiporphyromonas endometrii</name>
    <dbReference type="NCBI Taxonomy" id="1387297"/>
    <lineage>
        <taxon>Bacteria</taxon>
        <taxon>Pseudomonadati</taxon>
        <taxon>Bacteroidota</taxon>
        <taxon>Bacteroidia</taxon>
        <taxon>Bacteroidales</taxon>
        <taxon>Porphyromonadaceae</taxon>
        <taxon>Falsiporphyromonas</taxon>
    </lineage>
</organism>
<evidence type="ECO:0000256" key="7">
    <source>
        <dbReference type="ARBA" id="ARBA00023012"/>
    </source>
</evidence>
<dbReference type="SMART" id="SM00387">
    <property type="entry name" value="HATPase_c"/>
    <property type="match status" value="1"/>
</dbReference>
<evidence type="ECO:0000256" key="6">
    <source>
        <dbReference type="ARBA" id="ARBA00022840"/>
    </source>
</evidence>
<reference evidence="11" key="1">
    <citation type="journal article" date="2019" name="Int. J. Syst. Evol. Microbiol.">
        <title>The Global Catalogue of Microorganisms (GCM) 10K type strain sequencing project: providing services to taxonomists for standard genome sequencing and annotation.</title>
        <authorList>
            <consortium name="The Broad Institute Genomics Platform"/>
            <consortium name="The Broad Institute Genome Sequencing Center for Infectious Disease"/>
            <person name="Wu L."/>
            <person name="Ma J."/>
        </authorList>
    </citation>
    <scope>NUCLEOTIDE SEQUENCE [LARGE SCALE GENOMIC DNA]</scope>
    <source>
        <strain evidence="11">CGMCC 4.7357</strain>
    </source>
</reference>
<dbReference type="InterPro" id="IPR005467">
    <property type="entry name" value="His_kinase_dom"/>
</dbReference>
<feature type="transmembrane region" description="Helical" evidence="8">
    <location>
        <begin position="7"/>
        <end position="27"/>
    </location>
</feature>
<name>A0ABV9K8F6_9PORP</name>
<evidence type="ECO:0000256" key="2">
    <source>
        <dbReference type="ARBA" id="ARBA00012438"/>
    </source>
</evidence>
<dbReference type="PROSITE" id="PS50109">
    <property type="entry name" value="HIS_KIN"/>
    <property type="match status" value="1"/>
</dbReference>
<dbReference type="SUPFAM" id="SSF55874">
    <property type="entry name" value="ATPase domain of HSP90 chaperone/DNA topoisomerase II/histidine kinase"/>
    <property type="match status" value="1"/>
</dbReference>
<evidence type="ECO:0000256" key="5">
    <source>
        <dbReference type="ARBA" id="ARBA00022777"/>
    </source>
</evidence>
<evidence type="ECO:0000256" key="4">
    <source>
        <dbReference type="ARBA" id="ARBA00022741"/>
    </source>
</evidence>
<keyword evidence="7" id="KW-0902">Two-component regulatory system</keyword>
<dbReference type="Pfam" id="PF02518">
    <property type="entry name" value="HATPase_c"/>
    <property type="match status" value="1"/>
</dbReference>
<evidence type="ECO:0000256" key="1">
    <source>
        <dbReference type="ARBA" id="ARBA00000085"/>
    </source>
</evidence>
<evidence type="ECO:0000313" key="11">
    <source>
        <dbReference type="Proteomes" id="UP001596020"/>
    </source>
</evidence>
<comment type="caution">
    <text evidence="10">The sequence shown here is derived from an EMBL/GenBank/DDBJ whole genome shotgun (WGS) entry which is preliminary data.</text>
</comment>
<keyword evidence="3" id="KW-0808">Transferase</keyword>
<sequence>MVSKLSLSFIIRYTLFILLGAVTTLAIIKQKPILIVVLISLIIVLYLLHRKSVRIVKESCDLMLEAIKNNDYSFRMPIGSIDNMMKPLNKTINRFGQLLSETQKRIRENEIFYEKVLASVSTGIIVLDQANKVVLSNKAASDLLDVPPISSLYQLGRYGEEMTKNLTEIKQNERRKIEFKTSKGISTIIATCTTTDLNLKPVRIIALSNIKKEMEQKEIESWTKLTRVMTHEIMNSIAPIASISDTFMNREDVINTPIYTGIKAIHETSKGLIDFVNSYRKLSYLQKATPQPFELREILQQIEGLNIIPKHIQFTKQILPHNLMLFADQNLIRQVMINLIKNAVEAIENKKGKIELKAYVRRDEHIIIYISNNGTPIPNELAKEIFIPFFTTKKEGNGIGLSLSKQIMAISNGDITLLQDPLIGFNTSFMLEFE</sequence>
<keyword evidence="8" id="KW-0472">Membrane</keyword>
<keyword evidence="4" id="KW-0547">Nucleotide-binding</keyword>
<dbReference type="EC" id="2.7.13.3" evidence="2"/>
<dbReference type="PANTHER" id="PTHR43065">
    <property type="entry name" value="SENSOR HISTIDINE KINASE"/>
    <property type="match status" value="1"/>
</dbReference>
<protein>
    <recommendedName>
        <fullName evidence="2">histidine kinase</fullName>
        <ecNumber evidence="2">2.7.13.3</ecNumber>
    </recommendedName>
</protein>
<comment type="catalytic activity">
    <reaction evidence="1">
        <text>ATP + protein L-histidine = ADP + protein N-phospho-L-histidine.</text>
        <dbReference type="EC" id="2.7.13.3"/>
    </reaction>
</comment>
<keyword evidence="8" id="KW-0812">Transmembrane</keyword>
<gene>
    <name evidence="10" type="ORF">ACFO3G_04995</name>
</gene>
<dbReference type="PANTHER" id="PTHR43065:SF46">
    <property type="entry name" value="C4-DICARBOXYLATE TRANSPORT SENSOR PROTEIN DCTB"/>
    <property type="match status" value="1"/>
</dbReference>
<keyword evidence="11" id="KW-1185">Reference proteome</keyword>
<keyword evidence="5 10" id="KW-0418">Kinase</keyword>
<dbReference type="Proteomes" id="UP001596020">
    <property type="component" value="Unassembled WGS sequence"/>
</dbReference>
<feature type="transmembrane region" description="Helical" evidence="8">
    <location>
        <begin position="33"/>
        <end position="49"/>
    </location>
</feature>
<keyword evidence="8" id="KW-1133">Transmembrane helix</keyword>
<dbReference type="PRINTS" id="PR00344">
    <property type="entry name" value="BCTRLSENSOR"/>
</dbReference>